<keyword evidence="2" id="KW-1133">Transmembrane helix</keyword>
<keyword evidence="2" id="KW-0812">Transmembrane</keyword>
<gene>
    <name evidence="3" type="ORF">SLAVMIC_00238</name>
</gene>
<evidence type="ECO:0000256" key="1">
    <source>
        <dbReference type="SAM" id="MobiDB-lite"/>
    </source>
</evidence>
<reference evidence="3" key="1">
    <citation type="submission" date="2021-06" db="EMBL/GenBank/DDBJ databases">
        <authorList>
            <person name="Gannon L."/>
            <person name="Redgwell R T."/>
            <person name="Michniewski S."/>
            <person name="Harrison D C."/>
            <person name="Millard A."/>
        </authorList>
    </citation>
    <scope>NUCLEOTIDE SEQUENCE</scope>
</reference>
<sequence>MRVKVDKHTKKLLLDLYEKRKISLEGNILKLIDCDDDKEFREYLDESIKRDKASRRKRLNITKKIQSQNTELNSLNKENNRVNRQLTKALGEAEESKNSAIKALEEAQKAREQAEKSREQAEKSREEAVNARIESEKLRDEAENARASAESDLETIQKKKQFELIGKIVKVALWVILGVGVTTTAMYSIALYAGVDTTVIGSTWSNIISILLTNAFSIVGTIMGIKHATKNSDE</sequence>
<proteinExistence type="predicted"/>
<protein>
    <submittedName>
        <fullName evidence="3">Putative motor protein</fullName>
    </submittedName>
</protein>
<keyword evidence="2" id="KW-0472">Membrane</keyword>
<dbReference type="EMBL" id="OU342829">
    <property type="protein sequence ID" value="CAG7580081.1"/>
    <property type="molecule type" value="Genomic_DNA"/>
</dbReference>
<evidence type="ECO:0000313" key="3">
    <source>
        <dbReference type="EMBL" id="CAG7580081.1"/>
    </source>
</evidence>
<feature type="transmembrane region" description="Helical" evidence="2">
    <location>
        <begin position="207"/>
        <end position="225"/>
    </location>
</feature>
<accession>A0A8D9FQ25</accession>
<organism evidence="3">
    <name type="scientific">uncultured marine phage</name>
    <dbReference type="NCBI Taxonomy" id="707152"/>
    <lineage>
        <taxon>Viruses</taxon>
        <taxon>environmental samples</taxon>
    </lineage>
</organism>
<feature type="transmembrane region" description="Helical" evidence="2">
    <location>
        <begin position="168"/>
        <end position="195"/>
    </location>
</feature>
<name>A0A8D9FQ25_9VIRU</name>
<feature type="region of interest" description="Disordered" evidence="1">
    <location>
        <begin position="106"/>
        <end position="132"/>
    </location>
</feature>
<evidence type="ECO:0000256" key="2">
    <source>
        <dbReference type="SAM" id="Phobius"/>
    </source>
</evidence>